<protein>
    <submittedName>
        <fullName evidence="2">Uncharacterized protein</fullName>
    </submittedName>
</protein>
<organism evidence="2 3">
    <name type="scientific">Serendipita vermifera MAFF 305830</name>
    <dbReference type="NCBI Taxonomy" id="933852"/>
    <lineage>
        <taxon>Eukaryota</taxon>
        <taxon>Fungi</taxon>
        <taxon>Dikarya</taxon>
        <taxon>Basidiomycota</taxon>
        <taxon>Agaricomycotina</taxon>
        <taxon>Agaricomycetes</taxon>
        <taxon>Sebacinales</taxon>
        <taxon>Serendipitaceae</taxon>
        <taxon>Serendipita</taxon>
    </lineage>
</organism>
<name>A0A0C3B4L1_SERVB</name>
<dbReference type="HOGENOM" id="CLU_2924158_0_0_1"/>
<sequence length="61" mass="6908">MSLNEHEADLRQRDDIDKSLVPPNGPKLLSSCIGTSSTSLFSVQLRIMRLESIRITESKRH</sequence>
<dbReference type="AlphaFoldDB" id="A0A0C3B4L1"/>
<evidence type="ECO:0000313" key="2">
    <source>
        <dbReference type="EMBL" id="KIM27099.1"/>
    </source>
</evidence>
<accession>A0A0C3B4L1</accession>
<keyword evidence="3" id="KW-1185">Reference proteome</keyword>
<gene>
    <name evidence="2" type="ORF">M408DRAFT_173556</name>
</gene>
<reference evidence="2 3" key="1">
    <citation type="submission" date="2014-04" db="EMBL/GenBank/DDBJ databases">
        <authorList>
            <consortium name="DOE Joint Genome Institute"/>
            <person name="Kuo A."/>
            <person name="Zuccaro A."/>
            <person name="Kohler A."/>
            <person name="Nagy L.G."/>
            <person name="Floudas D."/>
            <person name="Copeland A."/>
            <person name="Barry K.W."/>
            <person name="Cichocki N."/>
            <person name="Veneault-Fourrey C."/>
            <person name="LaButti K."/>
            <person name="Lindquist E.A."/>
            <person name="Lipzen A."/>
            <person name="Lundell T."/>
            <person name="Morin E."/>
            <person name="Murat C."/>
            <person name="Sun H."/>
            <person name="Tunlid A."/>
            <person name="Henrissat B."/>
            <person name="Grigoriev I.V."/>
            <person name="Hibbett D.S."/>
            <person name="Martin F."/>
            <person name="Nordberg H.P."/>
            <person name="Cantor M.N."/>
            <person name="Hua S.X."/>
        </authorList>
    </citation>
    <scope>NUCLEOTIDE SEQUENCE [LARGE SCALE GENOMIC DNA]</scope>
    <source>
        <strain evidence="2 3">MAFF 305830</strain>
    </source>
</reference>
<evidence type="ECO:0000256" key="1">
    <source>
        <dbReference type="SAM" id="MobiDB-lite"/>
    </source>
</evidence>
<dbReference type="Proteomes" id="UP000054097">
    <property type="component" value="Unassembled WGS sequence"/>
</dbReference>
<feature type="compositionally biased region" description="Basic and acidic residues" evidence="1">
    <location>
        <begin position="1"/>
        <end position="18"/>
    </location>
</feature>
<evidence type="ECO:0000313" key="3">
    <source>
        <dbReference type="Proteomes" id="UP000054097"/>
    </source>
</evidence>
<feature type="region of interest" description="Disordered" evidence="1">
    <location>
        <begin position="1"/>
        <end position="23"/>
    </location>
</feature>
<reference evidence="3" key="2">
    <citation type="submission" date="2015-01" db="EMBL/GenBank/DDBJ databases">
        <title>Evolutionary Origins and Diversification of the Mycorrhizal Mutualists.</title>
        <authorList>
            <consortium name="DOE Joint Genome Institute"/>
            <consortium name="Mycorrhizal Genomics Consortium"/>
            <person name="Kohler A."/>
            <person name="Kuo A."/>
            <person name="Nagy L.G."/>
            <person name="Floudas D."/>
            <person name="Copeland A."/>
            <person name="Barry K.W."/>
            <person name="Cichocki N."/>
            <person name="Veneault-Fourrey C."/>
            <person name="LaButti K."/>
            <person name="Lindquist E.A."/>
            <person name="Lipzen A."/>
            <person name="Lundell T."/>
            <person name="Morin E."/>
            <person name="Murat C."/>
            <person name="Riley R."/>
            <person name="Ohm R."/>
            <person name="Sun H."/>
            <person name="Tunlid A."/>
            <person name="Henrissat B."/>
            <person name="Grigoriev I.V."/>
            <person name="Hibbett D.S."/>
            <person name="Martin F."/>
        </authorList>
    </citation>
    <scope>NUCLEOTIDE SEQUENCE [LARGE SCALE GENOMIC DNA]</scope>
    <source>
        <strain evidence="3">MAFF 305830</strain>
    </source>
</reference>
<dbReference type="EMBL" id="KN824301">
    <property type="protein sequence ID" value="KIM27099.1"/>
    <property type="molecule type" value="Genomic_DNA"/>
</dbReference>
<proteinExistence type="predicted"/>